<proteinExistence type="predicted"/>
<evidence type="ECO:0000313" key="2">
    <source>
        <dbReference type="Proteomes" id="UP000033423"/>
    </source>
</evidence>
<dbReference type="Proteomes" id="UP000033423">
    <property type="component" value="Unassembled WGS sequence"/>
</dbReference>
<evidence type="ECO:0000313" key="1">
    <source>
        <dbReference type="EMBL" id="KJU85009.1"/>
    </source>
</evidence>
<gene>
    <name evidence="1" type="ORF">MBAV_002795</name>
</gene>
<protein>
    <submittedName>
        <fullName evidence="1">Uncharacterized protein</fullName>
    </submittedName>
</protein>
<comment type="caution">
    <text evidence="1">The sequence shown here is derived from an EMBL/GenBank/DDBJ whole genome shotgun (WGS) entry which is preliminary data.</text>
</comment>
<accession>A0A0F3GSU6</accession>
<keyword evidence="2" id="KW-1185">Reference proteome</keyword>
<organism evidence="1 2">
    <name type="scientific">Candidatus Magnetobacterium bavaricum</name>
    <dbReference type="NCBI Taxonomy" id="29290"/>
    <lineage>
        <taxon>Bacteria</taxon>
        <taxon>Pseudomonadati</taxon>
        <taxon>Nitrospirota</taxon>
        <taxon>Thermodesulfovibrionia</taxon>
        <taxon>Thermodesulfovibrionales</taxon>
        <taxon>Candidatus Magnetobacteriaceae</taxon>
        <taxon>Candidatus Magnetobacterium</taxon>
    </lineage>
</organism>
<dbReference type="EMBL" id="LACI01001196">
    <property type="protein sequence ID" value="KJU85009.1"/>
    <property type="molecule type" value="Genomic_DNA"/>
</dbReference>
<name>A0A0F3GSU6_9BACT</name>
<dbReference type="AlphaFoldDB" id="A0A0F3GSU6"/>
<reference evidence="1 2" key="1">
    <citation type="submission" date="2015-02" db="EMBL/GenBank/DDBJ databases">
        <title>Single-cell genomics of uncultivated deep-branching MTB reveals a conserved set of magnetosome genes.</title>
        <authorList>
            <person name="Kolinko S."/>
            <person name="Richter M."/>
            <person name="Glockner F.O."/>
            <person name="Brachmann A."/>
            <person name="Schuler D."/>
        </authorList>
    </citation>
    <scope>NUCLEOTIDE SEQUENCE [LARGE SCALE GENOMIC DNA]</scope>
    <source>
        <strain evidence="1">TM-1</strain>
    </source>
</reference>
<sequence>MQVVKKLCQLYHEVIKMKVQDMTTEDLDIYIEQKLMEFLGDPDAGLSVRSDFKDRLLERLNKPHTTYSHEEVLKRFA</sequence>